<keyword evidence="1" id="KW-0812">Transmembrane</keyword>
<evidence type="ECO:0008006" key="4">
    <source>
        <dbReference type="Google" id="ProtNLM"/>
    </source>
</evidence>
<evidence type="ECO:0000313" key="3">
    <source>
        <dbReference type="Proteomes" id="UP000245250"/>
    </source>
</evidence>
<feature type="transmembrane region" description="Helical" evidence="1">
    <location>
        <begin position="219"/>
        <end position="238"/>
    </location>
</feature>
<evidence type="ECO:0000313" key="2">
    <source>
        <dbReference type="EMBL" id="AWK05303.1"/>
    </source>
</evidence>
<dbReference type="KEGG" id="fcr:HYN56_14085"/>
<gene>
    <name evidence="2" type="ORF">HYN56_14085</name>
</gene>
<name>A0A2S1YMM9_9FLAO</name>
<dbReference type="RefSeq" id="WP_109192762.1">
    <property type="nucleotide sequence ID" value="NZ_CP029255.1"/>
</dbReference>
<protein>
    <recommendedName>
        <fullName evidence="4">Abortive infection protein-like C-terminal domain-containing protein</fullName>
    </recommendedName>
</protein>
<accession>A0A2S1YMM9</accession>
<sequence>MNELISPKYQMKLINSVQEKIWEEFKSYKNVLFYIKKWHQSSEGYNFNDRWENFTINTEVNGNIDLLSTLHSMNGSDLLKIAIDLGVDTPDFIPIIPTFKNEIKEKYENVYETFLKAIKNTESDPGLAIGLINSAFESLIKEILKDERLSTKTTGSETLYKLVQIIIKEFRLNDDNFPVEAKTICTSLLSISQSIEKLRSEKTIFHGKTKDDLLIEDSIYVYLIINSFSTIGLFLNSYHEKKFAKKKIENLENEDDDLPF</sequence>
<evidence type="ECO:0000256" key="1">
    <source>
        <dbReference type="SAM" id="Phobius"/>
    </source>
</evidence>
<organism evidence="2 3">
    <name type="scientific">Flavobacterium crocinum</name>
    <dbReference type="NCBI Taxonomy" id="2183896"/>
    <lineage>
        <taxon>Bacteria</taxon>
        <taxon>Pseudomonadati</taxon>
        <taxon>Bacteroidota</taxon>
        <taxon>Flavobacteriia</taxon>
        <taxon>Flavobacteriales</taxon>
        <taxon>Flavobacteriaceae</taxon>
        <taxon>Flavobacterium</taxon>
    </lineage>
</organism>
<dbReference type="OrthoDB" id="3199333at2"/>
<keyword evidence="1" id="KW-0472">Membrane</keyword>
<proteinExistence type="predicted"/>
<dbReference type="Proteomes" id="UP000245250">
    <property type="component" value="Chromosome"/>
</dbReference>
<reference evidence="2 3" key="1">
    <citation type="submission" date="2018-05" db="EMBL/GenBank/DDBJ databases">
        <title>Genome sequencing of Flavobacterium sp. HYN0056.</title>
        <authorList>
            <person name="Yi H."/>
            <person name="Baek C."/>
        </authorList>
    </citation>
    <scope>NUCLEOTIDE SEQUENCE [LARGE SCALE GENOMIC DNA]</scope>
    <source>
        <strain evidence="2 3">HYN0056</strain>
    </source>
</reference>
<keyword evidence="3" id="KW-1185">Reference proteome</keyword>
<keyword evidence="1" id="KW-1133">Transmembrane helix</keyword>
<dbReference type="AlphaFoldDB" id="A0A2S1YMM9"/>
<dbReference type="EMBL" id="CP029255">
    <property type="protein sequence ID" value="AWK05303.1"/>
    <property type="molecule type" value="Genomic_DNA"/>
</dbReference>